<evidence type="ECO:0000256" key="6">
    <source>
        <dbReference type="ARBA" id="ARBA00022516"/>
    </source>
</evidence>
<keyword evidence="7 15" id="KW-0808">Transferase</keyword>
<dbReference type="RefSeq" id="WP_028521799.1">
    <property type="nucleotide sequence ID" value="NZ_JACIBY010000001.1"/>
</dbReference>
<evidence type="ECO:0000256" key="3">
    <source>
        <dbReference type="ARBA" id="ARBA00010441"/>
    </source>
</evidence>
<dbReference type="Pfam" id="PF01066">
    <property type="entry name" value="CDP-OH_P_transf"/>
    <property type="match status" value="1"/>
</dbReference>
<comment type="catalytic activity">
    <reaction evidence="1">
        <text>a CDP-1,2-diacyl-sn-glycerol + L-serine = a 1,2-diacyl-sn-glycero-3-phospho-L-serine + CMP + H(+)</text>
        <dbReference type="Rhea" id="RHEA:16913"/>
        <dbReference type="ChEBI" id="CHEBI:15378"/>
        <dbReference type="ChEBI" id="CHEBI:33384"/>
        <dbReference type="ChEBI" id="CHEBI:57262"/>
        <dbReference type="ChEBI" id="CHEBI:58332"/>
        <dbReference type="ChEBI" id="CHEBI:60377"/>
        <dbReference type="EC" id="2.7.8.8"/>
    </reaction>
</comment>
<dbReference type="AlphaFoldDB" id="A0A7W5ZIG6"/>
<comment type="similarity">
    <text evidence="3 15">Belongs to the CDP-alcohol phosphatidyltransferase class-I family.</text>
</comment>
<dbReference type="Proteomes" id="UP000541352">
    <property type="component" value="Unassembled WGS sequence"/>
</dbReference>
<evidence type="ECO:0000256" key="5">
    <source>
        <dbReference type="ARBA" id="ARBA00017171"/>
    </source>
</evidence>
<dbReference type="GO" id="GO:0016020">
    <property type="term" value="C:membrane"/>
    <property type="evidence" value="ECO:0007669"/>
    <property type="project" value="InterPro"/>
</dbReference>
<feature type="transmembrane region" description="Helical" evidence="16">
    <location>
        <begin position="161"/>
        <end position="184"/>
    </location>
</feature>
<proteinExistence type="inferred from homology"/>
<dbReference type="EC" id="2.7.8.8" evidence="4"/>
<feature type="transmembrane region" description="Helical" evidence="16">
    <location>
        <begin position="97"/>
        <end position="115"/>
    </location>
</feature>
<comment type="caution">
    <text evidence="17">The sequence shown here is derived from an EMBL/GenBank/DDBJ whole genome shotgun (WGS) entry which is preliminary data.</text>
</comment>
<evidence type="ECO:0000313" key="18">
    <source>
        <dbReference type="Proteomes" id="UP000541352"/>
    </source>
</evidence>
<gene>
    <name evidence="17" type="ORF">FHS57_000476</name>
</gene>
<dbReference type="InterPro" id="IPR004533">
    <property type="entry name" value="CDP-diaglyc--ser_O-PTrfase"/>
</dbReference>
<dbReference type="InterPro" id="IPR000462">
    <property type="entry name" value="CDP-OH_P_trans"/>
</dbReference>
<feature type="transmembrane region" description="Helical" evidence="16">
    <location>
        <begin position="127"/>
        <end position="149"/>
    </location>
</feature>
<feature type="transmembrane region" description="Helical" evidence="16">
    <location>
        <begin position="196"/>
        <end position="224"/>
    </location>
</feature>
<evidence type="ECO:0000256" key="10">
    <source>
        <dbReference type="ARBA" id="ARBA00023098"/>
    </source>
</evidence>
<evidence type="ECO:0000256" key="1">
    <source>
        <dbReference type="ARBA" id="ARBA00000287"/>
    </source>
</evidence>
<evidence type="ECO:0000256" key="14">
    <source>
        <dbReference type="ARBA" id="ARBA00032361"/>
    </source>
</evidence>
<keyword evidence="8 16" id="KW-0812">Transmembrane</keyword>
<sequence>MRLFTIPNLMTCGNLLCGCLGIVFSFRGDLLLAGALIFLAAVLDFFDGFAARLLNQSSPIGKELDSLADMVTFGVLPSMIVFQYLERTNDSIEIEGMLVSFVAFLLAVFSALRLAKFNIDTRQADSFIGVPTPANAIVVASLPFILRMYPESQSIIVNPTVLIGYTLVMSFLMIMEVPLLAFKFKSFGWKENQLKYIFLGVSVVLLILLKFAAVPLIVGIYILLSFIAPKSPKGA</sequence>
<dbReference type="PROSITE" id="PS00379">
    <property type="entry name" value="CDP_ALCOHOL_P_TRANSF"/>
    <property type="match status" value="1"/>
</dbReference>
<feature type="transmembrane region" description="Helical" evidence="16">
    <location>
        <begin position="32"/>
        <end position="54"/>
    </location>
</feature>
<dbReference type="GO" id="GO:0012505">
    <property type="term" value="C:endomembrane system"/>
    <property type="evidence" value="ECO:0007669"/>
    <property type="project" value="UniProtKB-SubCell"/>
</dbReference>
<evidence type="ECO:0000256" key="13">
    <source>
        <dbReference type="ARBA" id="ARBA00023264"/>
    </source>
</evidence>
<keyword evidence="9 16" id="KW-1133">Transmembrane helix</keyword>
<dbReference type="InterPro" id="IPR050324">
    <property type="entry name" value="CDP-alcohol_PTase-I"/>
</dbReference>
<accession>A0A7W5ZIG6</accession>
<evidence type="ECO:0000256" key="8">
    <source>
        <dbReference type="ARBA" id="ARBA00022692"/>
    </source>
</evidence>
<comment type="subcellular location">
    <subcellularLocation>
        <location evidence="2">Endomembrane system</location>
        <topology evidence="2">Multi-pass membrane protein</topology>
    </subcellularLocation>
</comment>
<evidence type="ECO:0000256" key="11">
    <source>
        <dbReference type="ARBA" id="ARBA00023136"/>
    </source>
</evidence>
<dbReference type="InterPro" id="IPR048254">
    <property type="entry name" value="CDP_ALCOHOL_P_TRANSF_CS"/>
</dbReference>
<name>A0A7W5ZIG6_9BACT</name>
<dbReference type="PANTHER" id="PTHR14269:SF61">
    <property type="entry name" value="CDP-DIACYLGLYCEROL--SERINE O-PHOSPHATIDYLTRANSFERASE"/>
    <property type="match status" value="1"/>
</dbReference>
<evidence type="ECO:0000256" key="16">
    <source>
        <dbReference type="SAM" id="Phobius"/>
    </source>
</evidence>
<evidence type="ECO:0000256" key="2">
    <source>
        <dbReference type="ARBA" id="ARBA00004127"/>
    </source>
</evidence>
<dbReference type="PANTHER" id="PTHR14269">
    <property type="entry name" value="CDP-DIACYLGLYCEROL--GLYCEROL-3-PHOSPHATE 3-PHOSPHATIDYLTRANSFERASE-RELATED"/>
    <property type="match status" value="1"/>
</dbReference>
<evidence type="ECO:0000256" key="12">
    <source>
        <dbReference type="ARBA" id="ARBA00023209"/>
    </source>
</evidence>
<reference evidence="17 18" key="1">
    <citation type="submission" date="2020-08" db="EMBL/GenBank/DDBJ databases">
        <title>Genomic Encyclopedia of Type Strains, Phase IV (KMG-IV): sequencing the most valuable type-strain genomes for metagenomic binning, comparative biology and taxonomic classification.</title>
        <authorList>
            <person name="Goeker M."/>
        </authorList>
    </citation>
    <scope>NUCLEOTIDE SEQUENCE [LARGE SCALE GENOMIC DNA]</scope>
    <source>
        <strain evidence="17 18">DSM 17976</strain>
    </source>
</reference>
<evidence type="ECO:0000256" key="4">
    <source>
        <dbReference type="ARBA" id="ARBA00013174"/>
    </source>
</evidence>
<dbReference type="GO" id="GO:0003882">
    <property type="term" value="F:CDP-diacylglycerol-serine O-phosphatidyltransferase activity"/>
    <property type="evidence" value="ECO:0007669"/>
    <property type="project" value="UniProtKB-EC"/>
</dbReference>
<dbReference type="GO" id="GO:0008654">
    <property type="term" value="P:phospholipid biosynthetic process"/>
    <property type="evidence" value="ECO:0007669"/>
    <property type="project" value="UniProtKB-KW"/>
</dbReference>
<keyword evidence="6" id="KW-0444">Lipid biosynthesis</keyword>
<keyword evidence="12" id="KW-0594">Phospholipid biosynthesis</keyword>
<protein>
    <recommendedName>
        <fullName evidence="5">CDP-diacylglycerol--serine O-phosphatidyltransferase</fullName>
        <ecNumber evidence="4">2.7.8.8</ecNumber>
    </recommendedName>
    <alternativeName>
        <fullName evidence="14">Phosphatidylserine synthase</fullName>
    </alternativeName>
</protein>
<keyword evidence="11 16" id="KW-0472">Membrane</keyword>
<keyword evidence="13" id="KW-1208">Phospholipid metabolism</keyword>
<evidence type="ECO:0000256" key="15">
    <source>
        <dbReference type="RuleBase" id="RU003750"/>
    </source>
</evidence>
<keyword evidence="18" id="KW-1185">Reference proteome</keyword>
<dbReference type="Gene3D" id="1.20.120.1760">
    <property type="match status" value="1"/>
</dbReference>
<keyword evidence="10" id="KW-0443">Lipid metabolism</keyword>
<evidence type="ECO:0000256" key="9">
    <source>
        <dbReference type="ARBA" id="ARBA00022989"/>
    </source>
</evidence>
<organism evidence="17 18">
    <name type="scientific">Runella defluvii</name>
    <dbReference type="NCBI Taxonomy" id="370973"/>
    <lineage>
        <taxon>Bacteria</taxon>
        <taxon>Pseudomonadati</taxon>
        <taxon>Bacteroidota</taxon>
        <taxon>Cytophagia</taxon>
        <taxon>Cytophagales</taxon>
        <taxon>Spirosomataceae</taxon>
        <taxon>Runella</taxon>
    </lineage>
</organism>
<evidence type="ECO:0000256" key="7">
    <source>
        <dbReference type="ARBA" id="ARBA00022679"/>
    </source>
</evidence>
<evidence type="ECO:0000313" key="17">
    <source>
        <dbReference type="EMBL" id="MBB3836494.1"/>
    </source>
</evidence>
<dbReference type="InterPro" id="IPR043130">
    <property type="entry name" value="CDP-OH_PTrfase_TM_dom"/>
</dbReference>
<dbReference type="PROSITE" id="PS51257">
    <property type="entry name" value="PROKAR_LIPOPROTEIN"/>
    <property type="match status" value="1"/>
</dbReference>
<dbReference type="NCBIfam" id="TIGR00473">
    <property type="entry name" value="pssA"/>
    <property type="match status" value="1"/>
</dbReference>
<dbReference type="EMBL" id="JACIBY010000001">
    <property type="protein sequence ID" value="MBB3836494.1"/>
    <property type="molecule type" value="Genomic_DNA"/>
</dbReference>